<accession>A0ABN1PHH7</accession>
<dbReference type="EMBL" id="BAAAID010000015">
    <property type="protein sequence ID" value="GAA0927832.1"/>
    <property type="molecule type" value="Genomic_DNA"/>
</dbReference>
<reference evidence="1 2" key="1">
    <citation type="journal article" date="2019" name="Int. J. Syst. Evol. Microbiol.">
        <title>The Global Catalogue of Microorganisms (GCM) 10K type strain sequencing project: providing services to taxonomists for standard genome sequencing and annotation.</title>
        <authorList>
            <consortium name="The Broad Institute Genomics Platform"/>
            <consortium name="The Broad Institute Genome Sequencing Center for Infectious Disease"/>
            <person name="Wu L."/>
            <person name="Ma J."/>
        </authorList>
    </citation>
    <scope>NUCLEOTIDE SEQUENCE [LARGE SCALE GENOMIC DNA]</scope>
    <source>
        <strain evidence="1 2">JCM 11444</strain>
    </source>
</reference>
<name>A0ABN1PHH7_9ACTN</name>
<sequence length="50" mass="5208">MEITDSTALARDLAPTGVLRASINLGTPVLARGTRGCTPTGASPAWPRTW</sequence>
<evidence type="ECO:0000313" key="1">
    <source>
        <dbReference type="EMBL" id="GAA0927832.1"/>
    </source>
</evidence>
<dbReference type="Proteomes" id="UP001500418">
    <property type="component" value="Unassembled WGS sequence"/>
</dbReference>
<comment type="caution">
    <text evidence="1">The sequence shown here is derived from an EMBL/GenBank/DDBJ whole genome shotgun (WGS) entry which is preliminary data.</text>
</comment>
<organism evidence="1 2">
    <name type="scientific">Streptomyces rhizosphaericus</name>
    <dbReference type="NCBI Taxonomy" id="114699"/>
    <lineage>
        <taxon>Bacteria</taxon>
        <taxon>Bacillati</taxon>
        <taxon>Actinomycetota</taxon>
        <taxon>Actinomycetes</taxon>
        <taxon>Kitasatosporales</taxon>
        <taxon>Streptomycetaceae</taxon>
        <taxon>Streptomyces</taxon>
        <taxon>Streptomyces violaceusniger group</taxon>
    </lineage>
</organism>
<keyword evidence="2" id="KW-1185">Reference proteome</keyword>
<evidence type="ECO:0000313" key="2">
    <source>
        <dbReference type="Proteomes" id="UP001500418"/>
    </source>
</evidence>
<protein>
    <submittedName>
        <fullName evidence="1">Uncharacterized protein</fullName>
    </submittedName>
</protein>
<proteinExistence type="predicted"/>
<gene>
    <name evidence="1" type="ORF">GCM10009575_028610</name>
</gene>